<reference evidence="1 2" key="2">
    <citation type="journal article" date="2022" name="Mol. Ecol. Resour.">
        <title>The genomes of chicory, endive, great burdock and yacon provide insights into Asteraceae paleo-polyploidization history and plant inulin production.</title>
        <authorList>
            <person name="Fan W."/>
            <person name="Wang S."/>
            <person name="Wang H."/>
            <person name="Wang A."/>
            <person name="Jiang F."/>
            <person name="Liu H."/>
            <person name="Zhao H."/>
            <person name="Xu D."/>
            <person name="Zhang Y."/>
        </authorList>
    </citation>
    <scope>NUCLEOTIDE SEQUENCE [LARGE SCALE GENOMIC DNA]</scope>
    <source>
        <strain evidence="2">cv. Yunnan</strain>
        <tissue evidence="1">Leaves</tissue>
    </source>
</reference>
<name>A0ACB9INA3_9ASTR</name>
<proteinExistence type="predicted"/>
<evidence type="ECO:0000313" key="2">
    <source>
        <dbReference type="Proteomes" id="UP001056120"/>
    </source>
</evidence>
<keyword evidence="2" id="KW-1185">Reference proteome</keyword>
<comment type="caution">
    <text evidence="1">The sequence shown here is derived from an EMBL/GenBank/DDBJ whole genome shotgun (WGS) entry which is preliminary data.</text>
</comment>
<protein>
    <submittedName>
        <fullName evidence="1">Uncharacterized protein</fullName>
    </submittedName>
</protein>
<dbReference type="Proteomes" id="UP001056120">
    <property type="component" value="Linkage Group LG08"/>
</dbReference>
<sequence>MPSARSPSFEVGLQEPPLGISAECLDLHRFKRPSRSKGSSEFGLNRFLGLMISTGLEDLGRGVLFYGHRILGFLLGLLGLPRDLKNSGLLLTWSLCSAELDSKVCVPQPQYQSKRH</sequence>
<evidence type="ECO:0000313" key="1">
    <source>
        <dbReference type="EMBL" id="KAI3808966.1"/>
    </source>
</evidence>
<gene>
    <name evidence="1" type="ORF">L1987_24929</name>
</gene>
<reference evidence="2" key="1">
    <citation type="journal article" date="2022" name="Mol. Ecol. Resour.">
        <title>The genomes of chicory, endive, great burdock and yacon provide insights into Asteraceae palaeo-polyploidization history and plant inulin production.</title>
        <authorList>
            <person name="Fan W."/>
            <person name="Wang S."/>
            <person name="Wang H."/>
            <person name="Wang A."/>
            <person name="Jiang F."/>
            <person name="Liu H."/>
            <person name="Zhao H."/>
            <person name="Xu D."/>
            <person name="Zhang Y."/>
        </authorList>
    </citation>
    <scope>NUCLEOTIDE SEQUENCE [LARGE SCALE GENOMIC DNA]</scope>
    <source>
        <strain evidence="2">cv. Yunnan</strain>
    </source>
</reference>
<organism evidence="1 2">
    <name type="scientific">Smallanthus sonchifolius</name>
    <dbReference type="NCBI Taxonomy" id="185202"/>
    <lineage>
        <taxon>Eukaryota</taxon>
        <taxon>Viridiplantae</taxon>
        <taxon>Streptophyta</taxon>
        <taxon>Embryophyta</taxon>
        <taxon>Tracheophyta</taxon>
        <taxon>Spermatophyta</taxon>
        <taxon>Magnoliopsida</taxon>
        <taxon>eudicotyledons</taxon>
        <taxon>Gunneridae</taxon>
        <taxon>Pentapetalae</taxon>
        <taxon>asterids</taxon>
        <taxon>campanulids</taxon>
        <taxon>Asterales</taxon>
        <taxon>Asteraceae</taxon>
        <taxon>Asteroideae</taxon>
        <taxon>Heliantheae alliance</taxon>
        <taxon>Millerieae</taxon>
        <taxon>Smallanthus</taxon>
    </lineage>
</organism>
<dbReference type="EMBL" id="CM042025">
    <property type="protein sequence ID" value="KAI3808966.1"/>
    <property type="molecule type" value="Genomic_DNA"/>
</dbReference>
<accession>A0ACB9INA3</accession>